<dbReference type="PANTHER" id="PTHR22946:SF9">
    <property type="entry name" value="POLYKETIDE TRANSFERASE AF380"/>
    <property type="match status" value="1"/>
</dbReference>
<dbReference type="InterPro" id="IPR029058">
    <property type="entry name" value="AB_hydrolase_fold"/>
</dbReference>
<dbReference type="GO" id="GO:0052689">
    <property type="term" value="F:carboxylic ester hydrolase activity"/>
    <property type="evidence" value="ECO:0007669"/>
    <property type="project" value="UniProtKB-ARBA"/>
</dbReference>
<dbReference type="PANTHER" id="PTHR22946">
    <property type="entry name" value="DIENELACTONE HYDROLASE DOMAIN-CONTAINING PROTEIN-RELATED"/>
    <property type="match status" value="1"/>
</dbReference>
<dbReference type="Gene3D" id="3.40.50.1820">
    <property type="entry name" value="alpha/beta hydrolase"/>
    <property type="match status" value="1"/>
</dbReference>
<gene>
    <name evidence="3" type="ORF">I8U20_07685</name>
</gene>
<proteinExistence type="predicted"/>
<dbReference type="SUPFAM" id="SSF53474">
    <property type="entry name" value="alpha/beta-Hydrolases"/>
    <property type="match status" value="1"/>
</dbReference>
<dbReference type="InterPro" id="IPR050261">
    <property type="entry name" value="FrsA_esterase"/>
</dbReference>
<evidence type="ECO:0000313" key="3">
    <source>
        <dbReference type="EMBL" id="MBH8595209.1"/>
    </source>
</evidence>
<feature type="domain" description="Serine aminopeptidase S33" evidence="2">
    <location>
        <begin position="32"/>
        <end position="260"/>
    </location>
</feature>
<comment type="caution">
    <text evidence="3">The sequence shown here is derived from an EMBL/GenBank/DDBJ whole genome shotgun (WGS) entry which is preliminary data.</text>
</comment>
<dbReference type="Proteomes" id="UP000633619">
    <property type="component" value="Unassembled WGS sequence"/>
</dbReference>
<protein>
    <submittedName>
        <fullName evidence="3">Alpha/beta fold hydrolase</fullName>
    </submittedName>
</protein>
<dbReference type="RefSeq" id="WP_181731503.1">
    <property type="nucleotide sequence ID" value="NZ_JACEIR010000002.1"/>
</dbReference>
<organism evidence="3 4">
    <name type="scientific">Thermoactinomyces intermedius</name>
    <dbReference type="NCBI Taxonomy" id="2024"/>
    <lineage>
        <taxon>Bacteria</taxon>
        <taxon>Bacillati</taxon>
        <taxon>Bacillota</taxon>
        <taxon>Bacilli</taxon>
        <taxon>Bacillales</taxon>
        <taxon>Thermoactinomycetaceae</taxon>
        <taxon>Thermoactinomyces</taxon>
    </lineage>
</organism>
<keyword evidence="4" id="KW-1185">Reference proteome</keyword>
<accession>A0A8I1AD79</accession>
<dbReference type="Pfam" id="PF12146">
    <property type="entry name" value="Hydrolase_4"/>
    <property type="match status" value="1"/>
</dbReference>
<reference evidence="3 4" key="1">
    <citation type="submission" date="2020-12" db="EMBL/GenBank/DDBJ databases">
        <title>WGS of Thermoactinomyces spp.</title>
        <authorList>
            <person name="Cheng K."/>
        </authorList>
    </citation>
    <scope>NUCLEOTIDE SEQUENCE [LARGE SCALE GENOMIC DNA]</scope>
    <source>
        <strain evidence="4">CICC 10671\DSM 43846</strain>
    </source>
</reference>
<name>A0A8I1AD79_THEIN</name>
<evidence type="ECO:0000313" key="4">
    <source>
        <dbReference type="Proteomes" id="UP000633619"/>
    </source>
</evidence>
<evidence type="ECO:0000256" key="1">
    <source>
        <dbReference type="ARBA" id="ARBA00022801"/>
    </source>
</evidence>
<dbReference type="AlphaFoldDB" id="A0A8I1AD79"/>
<sequence length="294" mass="33635">MGNSFQREDVDFYSKGTRCSAWLYLPASDKKCPIIVMAHGLGGTREMRLYEYAERFAEAGYACFLFDYRNFGASDGNKRQLINVKMQLEDWNNAIEYIKKDNRIDGENLLLFGTSFSGGHVIWLSAHRNDIKATIAQCPYTDTMATVKMVSLPYILKKVPFVIADLLSCIRGYHPVMLKLSTYKGENAFMEADEETTKRFIGDAEFRNEAPARTLLEFVKYSPGKYFSKINNPIYVAVCSKDSLAPAEKTIQLAGNTKYSTCKQYDCGHFDIYLNPYFEEAINDYINFYNEILL</sequence>
<dbReference type="EMBL" id="JAECVW010000003">
    <property type="protein sequence ID" value="MBH8595209.1"/>
    <property type="molecule type" value="Genomic_DNA"/>
</dbReference>
<keyword evidence="1 3" id="KW-0378">Hydrolase</keyword>
<evidence type="ECO:0000259" key="2">
    <source>
        <dbReference type="Pfam" id="PF12146"/>
    </source>
</evidence>
<dbReference type="InterPro" id="IPR022742">
    <property type="entry name" value="Hydrolase_4"/>
</dbReference>